<dbReference type="AlphaFoldDB" id="A0A212CIE2"/>
<gene>
    <name evidence="2" type="ORF">Celaphus_00012978</name>
</gene>
<dbReference type="GO" id="GO:0016303">
    <property type="term" value="F:1-phosphatidylinositol-3-kinase activity"/>
    <property type="evidence" value="ECO:0007669"/>
    <property type="project" value="TreeGrafter"/>
</dbReference>
<dbReference type="Gene3D" id="1.25.40.70">
    <property type="entry name" value="Phosphatidylinositol 3-kinase, accessory domain (PIK)"/>
    <property type="match status" value="2"/>
</dbReference>
<dbReference type="GO" id="GO:0035005">
    <property type="term" value="F:1-phosphatidylinositol-4-phosphate 3-kinase activity"/>
    <property type="evidence" value="ECO:0007669"/>
    <property type="project" value="TreeGrafter"/>
</dbReference>
<dbReference type="PANTHER" id="PTHR10048">
    <property type="entry name" value="PHOSPHATIDYLINOSITOL KINASE"/>
    <property type="match status" value="1"/>
</dbReference>
<dbReference type="GO" id="GO:0005737">
    <property type="term" value="C:cytoplasm"/>
    <property type="evidence" value="ECO:0007669"/>
    <property type="project" value="TreeGrafter"/>
</dbReference>
<dbReference type="SMART" id="SM00145">
    <property type="entry name" value="PI3Ka"/>
    <property type="match status" value="1"/>
</dbReference>
<dbReference type="InterPro" id="IPR015433">
    <property type="entry name" value="PI3/4_kinase"/>
</dbReference>
<dbReference type="PANTHER" id="PTHR10048:SF33">
    <property type="entry name" value="PHOSPHATIDYLINOSITOL 4,5-BISPHOSPHATE 3-KINASE CATALYTIC SUBUNIT BETA ISOFORM"/>
    <property type="match status" value="1"/>
</dbReference>
<keyword evidence="3" id="KW-1185">Reference proteome</keyword>
<dbReference type="InterPro" id="IPR042236">
    <property type="entry name" value="PI3K_accessory_sf"/>
</dbReference>
<dbReference type="PROSITE" id="PS51545">
    <property type="entry name" value="PIK_HELICAL"/>
    <property type="match status" value="1"/>
</dbReference>
<feature type="domain" description="PIK helical" evidence="1">
    <location>
        <begin position="1"/>
        <end position="72"/>
    </location>
</feature>
<evidence type="ECO:0000313" key="2">
    <source>
        <dbReference type="EMBL" id="OWK05787.1"/>
    </source>
</evidence>
<reference evidence="2 3" key="1">
    <citation type="journal article" date="2018" name="Mol. Genet. Genomics">
        <title>The red deer Cervus elaphus genome CerEla1.0: sequencing, annotating, genes, and chromosomes.</title>
        <authorList>
            <person name="Bana N.A."/>
            <person name="Nyiri A."/>
            <person name="Nagy J."/>
            <person name="Frank K."/>
            <person name="Nagy T."/>
            <person name="Steger V."/>
            <person name="Schiller M."/>
            <person name="Lakatos P."/>
            <person name="Sugar L."/>
            <person name="Horn P."/>
            <person name="Barta E."/>
            <person name="Orosz L."/>
        </authorList>
    </citation>
    <scope>NUCLEOTIDE SEQUENCE [LARGE SCALE GENOMIC DNA]</scope>
    <source>
        <strain evidence="2">Hungarian</strain>
    </source>
</reference>
<feature type="non-terminal residue" evidence="2">
    <location>
        <position position="126"/>
    </location>
</feature>
<dbReference type="SUPFAM" id="SSF48371">
    <property type="entry name" value="ARM repeat"/>
    <property type="match status" value="2"/>
</dbReference>
<dbReference type="Proteomes" id="UP000242450">
    <property type="component" value="Chromosome 19"/>
</dbReference>
<dbReference type="EMBL" id="MKHE01000019">
    <property type="protein sequence ID" value="OWK05787.1"/>
    <property type="molecule type" value="Genomic_DNA"/>
</dbReference>
<evidence type="ECO:0000259" key="1">
    <source>
        <dbReference type="PROSITE" id="PS51545"/>
    </source>
</evidence>
<name>A0A212CIE2_CEREH</name>
<feature type="non-terminal residue" evidence="2">
    <location>
        <position position="1"/>
    </location>
</feature>
<accession>A0A212CIE2</accession>
<dbReference type="InterPro" id="IPR001263">
    <property type="entry name" value="PI3K_accessory_dom"/>
</dbReference>
<dbReference type="Pfam" id="PF00613">
    <property type="entry name" value="PI3Ka"/>
    <property type="match status" value="2"/>
</dbReference>
<dbReference type="GO" id="GO:0048015">
    <property type="term" value="P:phosphatidylinositol-mediated signaling"/>
    <property type="evidence" value="ECO:0007669"/>
    <property type="project" value="TreeGrafter"/>
</dbReference>
<dbReference type="InterPro" id="IPR016024">
    <property type="entry name" value="ARM-type_fold"/>
</dbReference>
<proteinExistence type="predicted"/>
<dbReference type="GO" id="GO:0005886">
    <property type="term" value="C:plasma membrane"/>
    <property type="evidence" value="ECO:0007669"/>
    <property type="project" value="TreeGrafter"/>
</dbReference>
<sequence length="126" mass="14731">DEELSQYLLQLVQVLKYEPFLDCALSRFLLERALANRRIWQFLFWHLSPLYVFLQALLQIWPKLPPREALELLDFNYPDQYVREYAVGCLQQMRSEVHIPAVSVQFGVILEAYCGGSVGHMKALSK</sequence>
<dbReference type="GO" id="GO:0043491">
    <property type="term" value="P:phosphatidylinositol 3-kinase/protein kinase B signal transduction"/>
    <property type="evidence" value="ECO:0007669"/>
    <property type="project" value="TreeGrafter"/>
</dbReference>
<organism evidence="2 3">
    <name type="scientific">Cervus elaphus hippelaphus</name>
    <name type="common">European red deer</name>
    <dbReference type="NCBI Taxonomy" id="46360"/>
    <lineage>
        <taxon>Eukaryota</taxon>
        <taxon>Metazoa</taxon>
        <taxon>Chordata</taxon>
        <taxon>Craniata</taxon>
        <taxon>Vertebrata</taxon>
        <taxon>Euteleostomi</taxon>
        <taxon>Mammalia</taxon>
        <taxon>Eutheria</taxon>
        <taxon>Laurasiatheria</taxon>
        <taxon>Artiodactyla</taxon>
        <taxon>Ruminantia</taxon>
        <taxon>Pecora</taxon>
        <taxon>Cervidae</taxon>
        <taxon>Cervinae</taxon>
        <taxon>Cervus</taxon>
    </lineage>
</organism>
<dbReference type="OrthoDB" id="67688at2759"/>
<comment type="caution">
    <text evidence="2">The sequence shown here is derived from an EMBL/GenBank/DDBJ whole genome shotgun (WGS) entry which is preliminary data.</text>
</comment>
<dbReference type="GO" id="GO:0016477">
    <property type="term" value="P:cell migration"/>
    <property type="evidence" value="ECO:0007669"/>
    <property type="project" value="TreeGrafter"/>
</dbReference>
<protein>
    <submittedName>
        <fullName evidence="2">PIK3CB</fullName>
    </submittedName>
</protein>
<evidence type="ECO:0000313" key="3">
    <source>
        <dbReference type="Proteomes" id="UP000242450"/>
    </source>
</evidence>
<dbReference type="GO" id="GO:0005942">
    <property type="term" value="C:phosphatidylinositol 3-kinase complex"/>
    <property type="evidence" value="ECO:0007669"/>
    <property type="project" value="TreeGrafter"/>
</dbReference>